<keyword evidence="1" id="KW-1133">Transmembrane helix</keyword>
<feature type="transmembrane region" description="Helical" evidence="1">
    <location>
        <begin position="299"/>
        <end position="329"/>
    </location>
</feature>
<dbReference type="AlphaFoldDB" id="A0A2N3HQQ0"/>
<accession>A0A2N3HQQ0</accession>
<dbReference type="Pfam" id="PF00535">
    <property type="entry name" value="Glycos_transf_2"/>
    <property type="match status" value="1"/>
</dbReference>
<dbReference type="InterPro" id="IPR029044">
    <property type="entry name" value="Nucleotide-diphossugar_trans"/>
</dbReference>
<organism evidence="3 4">
    <name type="scientific">Labilibaculum filiforme</name>
    <dbReference type="NCBI Taxonomy" id="1940526"/>
    <lineage>
        <taxon>Bacteria</taxon>
        <taxon>Pseudomonadati</taxon>
        <taxon>Bacteroidota</taxon>
        <taxon>Bacteroidia</taxon>
        <taxon>Marinilabiliales</taxon>
        <taxon>Marinifilaceae</taxon>
        <taxon>Labilibaculum</taxon>
    </lineage>
</organism>
<dbReference type="InterPro" id="IPR050834">
    <property type="entry name" value="Glycosyltransf_2"/>
</dbReference>
<name>A0A2N3HQQ0_9BACT</name>
<comment type="caution">
    <text evidence="3">The sequence shown here is derived from an EMBL/GenBank/DDBJ whole genome shotgun (WGS) entry which is preliminary data.</text>
</comment>
<feature type="domain" description="Glycosyltransferase 2-like" evidence="2">
    <location>
        <begin position="54"/>
        <end position="176"/>
    </location>
</feature>
<evidence type="ECO:0000259" key="2">
    <source>
        <dbReference type="Pfam" id="PF00535"/>
    </source>
</evidence>
<dbReference type="InterPro" id="IPR001173">
    <property type="entry name" value="Glyco_trans_2-like"/>
</dbReference>
<protein>
    <recommendedName>
        <fullName evidence="2">Glycosyltransferase 2-like domain-containing protein</fullName>
    </recommendedName>
</protein>
<evidence type="ECO:0000313" key="4">
    <source>
        <dbReference type="Proteomes" id="UP000233535"/>
    </source>
</evidence>
<dbReference type="SUPFAM" id="SSF53448">
    <property type="entry name" value="Nucleotide-diphospho-sugar transferases"/>
    <property type="match status" value="1"/>
</dbReference>
<feature type="transmembrane region" description="Helical" evidence="1">
    <location>
        <begin position="349"/>
        <end position="370"/>
    </location>
</feature>
<sequence>METIITLPTSVVQWVLLTALFFAFCIQLFYHLRYIQLFKREKKNSFNTKVEPVSIVISVKNEEDYLQENLSLFLEQEYPNFELILVDDGSEDDTQSIIAGFQKRYPHLRATKIPMDAKFQHNKKLALSIGIKAAKNEKIIFANIESKPESNNWLHTFVNSWDKGVHFGYVNFEHKKGFLYNFLRFDMHKKNLKSASFALSGNAYSGNGANLGYNKSDFFANKGFAKHSHFEAGYDHLMILQLNKISGTSVCLHPEAKINLSSVSAYSNWLQLNKNYYKCRKQLPLKIRLLIDIEPLSKLVLYCVSISLLLFTHLYIFLAIVYLTRFIILGSMFKISNRHLKEENLFLSSYIYEIFVLFSKIYFLCANFSFSKSNQWK</sequence>
<feature type="transmembrane region" description="Helical" evidence="1">
    <location>
        <begin position="12"/>
        <end position="32"/>
    </location>
</feature>
<keyword evidence="1" id="KW-0472">Membrane</keyword>
<dbReference type="Proteomes" id="UP000233535">
    <property type="component" value="Unassembled WGS sequence"/>
</dbReference>
<gene>
    <name evidence="3" type="ORF">BZG02_19565</name>
</gene>
<evidence type="ECO:0000313" key="3">
    <source>
        <dbReference type="EMBL" id="PKQ60384.1"/>
    </source>
</evidence>
<dbReference type="PANTHER" id="PTHR43685">
    <property type="entry name" value="GLYCOSYLTRANSFERASE"/>
    <property type="match status" value="1"/>
</dbReference>
<dbReference type="Gene3D" id="3.90.550.10">
    <property type="entry name" value="Spore Coat Polysaccharide Biosynthesis Protein SpsA, Chain A"/>
    <property type="match status" value="1"/>
</dbReference>
<dbReference type="PANTHER" id="PTHR43685:SF2">
    <property type="entry name" value="GLYCOSYLTRANSFERASE 2-LIKE DOMAIN-CONTAINING PROTEIN"/>
    <property type="match status" value="1"/>
</dbReference>
<reference evidence="3 4" key="1">
    <citation type="journal article" date="2017" name="Front. Microbiol.">
        <title>Labilibaculum manganireducens gen. nov., sp. nov. and Labilibaculum filiforme sp. nov., Novel Bacteroidetes Isolated from Subsurface Sediments of the Baltic Sea.</title>
        <authorList>
            <person name="Vandieken V."/>
            <person name="Marshall I.P."/>
            <person name="Niemann H."/>
            <person name="Engelen B."/>
            <person name="Cypionka H."/>
        </authorList>
    </citation>
    <scope>NUCLEOTIDE SEQUENCE [LARGE SCALE GENOMIC DNA]</scope>
    <source>
        <strain evidence="3 4">59.16B</strain>
    </source>
</reference>
<dbReference type="EMBL" id="MVDD01000027">
    <property type="protein sequence ID" value="PKQ60384.1"/>
    <property type="molecule type" value="Genomic_DNA"/>
</dbReference>
<evidence type="ECO:0000256" key="1">
    <source>
        <dbReference type="SAM" id="Phobius"/>
    </source>
</evidence>
<keyword evidence="1" id="KW-0812">Transmembrane</keyword>
<proteinExistence type="predicted"/>
<keyword evidence="4" id="KW-1185">Reference proteome</keyword>
<dbReference type="RefSeq" id="WP_180335794.1">
    <property type="nucleotide sequence ID" value="NZ_MVDD01000027.1"/>
</dbReference>